<gene>
    <name evidence="2" type="ordered locus">MCA2951</name>
</gene>
<protein>
    <submittedName>
        <fullName evidence="2">Uncharacterized protein</fullName>
    </submittedName>
</protein>
<evidence type="ECO:0000256" key="1">
    <source>
        <dbReference type="SAM" id="MobiDB-lite"/>
    </source>
</evidence>
<dbReference type="KEGG" id="mca:MCA2951"/>
<dbReference type="STRING" id="243233.MCA2951"/>
<evidence type="ECO:0000313" key="2">
    <source>
        <dbReference type="EMBL" id="AAU90941.1"/>
    </source>
</evidence>
<dbReference type="Proteomes" id="UP000006821">
    <property type="component" value="Chromosome"/>
</dbReference>
<feature type="region of interest" description="Disordered" evidence="1">
    <location>
        <begin position="44"/>
        <end position="64"/>
    </location>
</feature>
<dbReference type="RefSeq" id="WP_010962144.1">
    <property type="nucleotide sequence ID" value="NC_002977.6"/>
</dbReference>
<dbReference type="EMBL" id="AE017282">
    <property type="protein sequence ID" value="AAU90941.1"/>
    <property type="molecule type" value="Genomic_DNA"/>
</dbReference>
<proteinExistence type="predicted"/>
<sequence length="111" mass="12596">MAEISTKRCTRCGQTLPKDRFYRQGVRLEATCKACVNAARTAKRRAAGIAPRPPAKPRQPDYSPEVWDRELRAVNRAFNHTLKTIFGSLHRCNPHPTLSRREMALTQGEHA</sequence>
<organism evidence="2 3">
    <name type="scientific">Methylococcus capsulatus (strain ATCC 33009 / NCIMB 11132 / Bath)</name>
    <dbReference type="NCBI Taxonomy" id="243233"/>
    <lineage>
        <taxon>Bacteria</taxon>
        <taxon>Pseudomonadati</taxon>
        <taxon>Pseudomonadota</taxon>
        <taxon>Gammaproteobacteria</taxon>
        <taxon>Methylococcales</taxon>
        <taxon>Methylococcaceae</taxon>
        <taxon>Methylococcus</taxon>
    </lineage>
</organism>
<dbReference type="GeneID" id="88225118"/>
<dbReference type="HOGENOM" id="CLU_2155350_0_0_6"/>
<reference evidence="2 3" key="1">
    <citation type="journal article" date="2004" name="PLoS Biol.">
        <title>Genomic insights into methanotrophy: the complete genome sequence of Methylococcus capsulatus (Bath).</title>
        <authorList>
            <person name="Ward N.L."/>
            <person name="Larsen O."/>
            <person name="Sakwa J."/>
            <person name="Bruseth L."/>
            <person name="Khouri H.M."/>
            <person name="Durkin A.S."/>
            <person name="Dimitrov G."/>
            <person name="Jiang L."/>
            <person name="Scanlan D."/>
            <person name="Kang K.H."/>
            <person name="Lewis M.R."/>
            <person name="Nelson K.E."/>
            <person name="Methe B.A."/>
            <person name="Wu M."/>
            <person name="Heidelberg J.F."/>
            <person name="Paulsen I.T."/>
            <person name="Fouts D.E."/>
            <person name="Ravel J."/>
            <person name="Tettelin H."/>
            <person name="Ren Q."/>
            <person name="Read T.D."/>
            <person name="DeBoy R.T."/>
            <person name="Seshadri R."/>
            <person name="Salzberg S.L."/>
            <person name="Jensen H.B."/>
            <person name="Birkeland N.K."/>
            <person name="Nelson W.C."/>
            <person name="Dodson R.J."/>
            <person name="Grindhaug S.H."/>
            <person name="Holt I.E."/>
            <person name="Eidhammer I."/>
            <person name="Jonasen I."/>
            <person name="Vanaken S."/>
            <person name="Utterback T.R."/>
            <person name="Feldblyum T.V."/>
            <person name="Fraser C.M."/>
            <person name="Lillehaug J.R."/>
            <person name="Eisen J.A."/>
        </authorList>
    </citation>
    <scope>NUCLEOTIDE SEQUENCE [LARGE SCALE GENOMIC DNA]</scope>
    <source>
        <strain evidence="3">ATCC 33009 / NCIMB 11132 / Bath</strain>
    </source>
</reference>
<dbReference type="AlphaFoldDB" id="Q602V8"/>
<accession>Q602V8</accession>
<name>Q602V8_METCA</name>
<evidence type="ECO:0000313" key="3">
    <source>
        <dbReference type="Proteomes" id="UP000006821"/>
    </source>
</evidence>